<feature type="transmembrane region" description="Helical" evidence="6">
    <location>
        <begin position="134"/>
        <end position="154"/>
    </location>
</feature>
<feature type="transmembrane region" description="Helical" evidence="6">
    <location>
        <begin position="239"/>
        <end position="259"/>
    </location>
</feature>
<comment type="caution">
    <text evidence="8">The sequence shown here is derived from an EMBL/GenBank/DDBJ whole genome shotgun (WGS) entry which is preliminary data.</text>
</comment>
<keyword evidence="9" id="KW-1185">Reference proteome</keyword>
<feature type="transmembrane region" description="Helical" evidence="6">
    <location>
        <begin position="205"/>
        <end position="227"/>
    </location>
</feature>
<dbReference type="PROSITE" id="PS50850">
    <property type="entry name" value="MFS"/>
    <property type="match status" value="1"/>
</dbReference>
<feature type="transmembrane region" description="Helical" evidence="6">
    <location>
        <begin position="76"/>
        <end position="95"/>
    </location>
</feature>
<evidence type="ECO:0000313" key="9">
    <source>
        <dbReference type="Proteomes" id="UP001601992"/>
    </source>
</evidence>
<dbReference type="InterPro" id="IPR050189">
    <property type="entry name" value="MFS_Efflux_Transporters"/>
</dbReference>
<sequence>MNRSKDFLIPLVALAGASFTTVSAEMMPAGVLDSMSSSLSVDVSTAGLLVTGWAGTIALTGIPLVRLTMRWSRKSVVLASLGVMAAANLATALAPTYAIALIARMVAAGAHGLFWAVVVAYGASLVPPERVGRALSIVLAGPTIAGLVGVPLGTQVAHQIGWRVTFAALAGLCVLCVAVIGILVPPVGDGASRPEPERWDRSARSVLLVAGGGFFSLIGYYAVFTFVVPVSAAAGIGGAAMPGVLLASGIGGFAGVIVAGRIGDRWPTGALPVTALALAVVTAGMGMPGGPIVYVVLVTLWGVLIGVLPVVLQARVMRVASERFRNTAGSILITVLNLGIGLGAGLGSLTSSLGLVGFLPVIAAVVAMFALAPLAVLRSGTREDPSESAAARELRHAE</sequence>
<dbReference type="SUPFAM" id="SSF103473">
    <property type="entry name" value="MFS general substrate transporter"/>
    <property type="match status" value="1"/>
</dbReference>
<accession>A0ABW6S4X6</accession>
<evidence type="ECO:0000256" key="2">
    <source>
        <dbReference type="ARBA" id="ARBA00022475"/>
    </source>
</evidence>
<dbReference type="PANTHER" id="PTHR43124">
    <property type="entry name" value="PURINE EFFLUX PUMP PBUE"/>
    <property type="match status" value="1"/>
</dbReference>
<feature type="transmembrane region" description="Helical" evidence="6">
    <location>
        <begin position="324"/>
        <end position="347"/>
    </location>
</feature>
<evidence type="ECO:0000256" key="1">
    <source>
        <dbReference type="ARBA" id="ARBA00004651"/>
    </source>
</evidence>
<reference evidence="8 9" key="1">
    <citation type="submission" date="2024-10" db="EMBL/GenBank/DDBJ databases">
        <title>The Natural Products Discovery Center: Release of the First 8490 Sequenced Strains for Exploring Actinobacteria Biosynthetic Diversity.</title>
        <authorList>
            <person name="Kalkreuter E."/>
            <person name="Kautsar S.A."/>
            <person name="Yang D."/>
            <person name="Bader C.D."/>
            <person name="Teijaro C.N."/>
            <person name="Fluegel L."/>
            <person name="Davis C.M."/>
            <person name="Simpson J.R."/>
            <person name="Lauterbach L."/>
            <person name="Steele A.D."/>
            <person name="Gui C."/>
            <person name="Meng S."/>
            <person name="Li G."/>
            <person name="Viehrig K."/>
            <person name="Ye F."/>
            <person name="Su P."/>
            <person name="Kiefer A.F."/>
            <person name="Nichols A."/>
            <person name="Cepeda A.J."/>
            <person name="Yan W."/>
            <person name="Fan B."/>
            <person name="Jiang Y."/>
            <person name="Adhikari A."/>
            <person name="Zheng C.-J."/>
            <person name="Schuster L."/>
            <person name="Cowan T.M."/>
            <person name="Smanski M.J."/>
            <person name="Chevrette M.G."/>
            <person name="De Carvalho L.P.S."/>
            <person name="Shen B."/>
        </authorList>
    </citation>
    <scope>NUCLEOTIDE SEQUENCE [LARGE SCALE GENOMIC DNA]</scope>
    <source>
        <strain evidence="8 9">NPDC002593</strain>
    </source>
</reference>
<evidence type="ECO:0000256" key="4">
    <source>
        <dbReference type="ARBA" id="ARBA00022989"/>
    </source>
</evidence>
<dbReference type="CDD" id="cd17324">
    <property type="entry name" value="MFS_NepI_like"/>
    <property type="match status" value="1"/>
</dbReference>
<comment type="subcellular location">
    <subcellularLocation>
        <location evidence="1">Cell membrane</location>
        <topology evidence="1">Multi-pass membrane protein</topology>
    </subcellularLocation>
</comment>
<feature type="transmembrane region" description="Helical" evidence="6">
    <location>
        <begin position="48"/>
        <end position="69"/>
    </location>
</feature>
<evidence type="ECO:0000313" key="8">
    <source>
        <dbReference type="EMBL" id="MFF3570764.1"/>
    </source>
</evidence>
<feature type="transmembrane region" description="Helical" evidence="6">
    <location>
        <begin position="266"/>
        <end position="286"/>
    </location>
</feature>
<dbReference type="RefSeq" id="WP_157186236.1">
    <property type="nucleotide sequence ID" value="NZ_JBIAQY010000008.1"/>
</dbReference>
<name>A0ABW6S4X6_9NOCA</name>
<protein>
    <submittedName>
        <fullName evidence="8">MFS transporter</fullName>
    </submittedName>
</protein>
<dbReference type="PANTHER" id="PTHR43124:SF3">
    <property type="entry name" value="CHLORAMPHENICOL EFFLUX PUMP RV0191"/>
    <property type="match status" value="1"/>
</dbReference>
<dbReference type="Pfam" id="PF07690">
    <property type="entry name" value="MFS_1"/>
    <property type="match status" value="1"/>
</dbReference>
<evidence type="ECO:0000256" key="6">
    <source>
        <dbReference type="SAM" id="Phobius"/>
    </source>
</evidence>
<dbReference type="InterPro" id="IPR020846">
    <property type="entry name" value="MFS_dom"/>
</dbReference>
<dbReference type="EMBL" id="JBIAQY010000008">
    <property type="protein sequence ID" value="MFF3570764.1"/>
    <property type="molecule type" value="Genomic_DNA"/>
</dbReference>
<feature type="transmembrane region" description="Helical" evidence="6">
    <location>
        <begin position="353"/>
        <end position="377"/>
    </location>
</feature>
<keyword evidence="2" id="KW-1003">Cell membrane</keyword>
<dbReference type="InterPro" id="IPR036259">
    <property type="entry name" value="MFS_trans_sf"/>
</dbReference>
<evidence type="ECO:0000259" key="7">
    <source>
        <dbReference type="PROSITE" id="PS50850"/>
    </source>
</evidence>
<gene>
    <name evidence="8" type="ORF">ACFYXQ_23555</name>
</gene>
<feature type="domain" description="Major facilitator superfamily (MFS) profile" evidence="7">
    <location>
        <begin position="9"/>
        <end position="375"/>
    </location>
</feature>
<keyword evidence="4 6" id="KW-1133">Transmembrane helix</keyword>
<feature type="transmembrane region" description="Helical" evidence="6">
    <location>
        <begin position="160"/>
        <end position="184"/>
    </location>
</feature>
<dbReference type="Proteomes" id="UP001601992">
    <property type="component" value="Unassembled WGS sequence"/>
</dbReference>
<evidence type="ECO:0000256" key="5">
    <source>
        <dbReference type="ARBA" id="ARBA00023136"/>
    </source>
</evidence>
<keyword evidence="3 6" id="KW-0812">Transmembrane</keyword>
<proteinExistence type="predicted"/>
<evidence type="ECO:0000256" key="3">
    <source>
        <dbReference type="ARBA" id="ARBA00022692"/>
    </source>
</evidence>
<dbReference type="InterPro" id="IPR011701">
    <property type="entry name" value="MFS"/>
</dbReference>
<feature type="transmembrane region" description="Helical" evidence="6">
    <location>
        <begin position="101"/>
        <end position="122"/>
    </location>
</feature>
<organism evidence="8 9">
    <name type="scientific">Nocardia jiangxiensis</name>
    <dbReference type="NCBI Taxonomy" id="282685"/>
    <lineage>
        <taxon>Bacteria</taxon>
        <taxon>Bacillati</taxon>
        <taxon>Actinomycetota</taxon>
        <taxon>Actinomycetes</taxon>
        <taxon>Mycobacteriales</taxon>
        <taxon>Nocardiaceae</taxon>
        <taxon>Nocardia</taxon>
    </lineage>
</organism>
<feature type="transmembrane region" description="Helical" evidence="6">
    <location>
        <begin position="292"/>
        <end position="312"/>
    </location>
</feature>
<dbReference type="Gene3D" id="1.20.1250.20">
    <property type="entry name" value="MFS general substrate transporter like domains"/>
    <property type="match status" value="1"/>
</dbReference>
<keyword evidence="5 6" id="KW-0472">Membrane</keyword>